<accession>A0AA38FIL4</accession>
<proteinExistence type="predicted"/>
<feature type="region of interest" description="Disordered" evidence="1">
    <location>
        <begin position="24"/>
        <end position="46"/>
    </location>
</feature>
<protein>
    <submittedName>
        <fullName evidence="2">Uncharacterized protein</fullName>
    </submittedName>
</protein>
<name>A0AA38FIL4_TAXCH</name>
<evidence type="ECO:0000256" key="1">
    <source>
        <dbReference type="SAM" id="MobiDB-lite"/>
    </source>
</evidence>
<dbReference type="EMBL" id="JAHRHJ020000009">
    <property type="protein sequence ID" value="KAH9303551.1"/>
    <property type="molecule type" value="Genomic_DNA"/>
</dbReference>
<gene>
    <name evidence="2" type="ORF">KI387_044432</name>
</gene>
<sequence>MDGVDVRAVIGVDRTMLGGMIEENGSVKGSEEEIGDPIFSPADRTRSDENTWAIEGDGKEEMVVEVEGTDVGSENGGGRRCDGSWEILRESLTSTTFVTSTAGDMVLEVGALERDEPPKTNEIFLGVIW</sequence>
<dbReference type="AlphaFoldDB" id="A0AA38FIL4"/>
<dbReference type="Proteomes" id="UP000824469">
    <property type="component" value="Unassembled WGS sequence"/>
</dbReference>
<reference evidence="2 3" key="1">
    <citation type="journal article" date="2021" name="Nat. Plants">
        <title>The Taxus genome provides insights into paclitaxel biosynthesis.</title>
        <authorList>
            <person name="Xiong X."/>
            <person name="Gou J."/>
            <person name="Liao Q."/>
            <person name="Li Y."/>
            <person name="Zhou Q."/>
            <person name="Bi G."/>
            <person name="Li C."/>
            <person name="Du R."/>
            <person name="Wang X."/>
            <person name="Sun T."/>
            <person name="Guo L."/>
            <person name="Liang H."/>
            <person name="Lu P."/>
            <person name="Wu Y."/>
            <person name="Zhang Z."/>
            <person name="Ro D.K."/>
            <person name="Shang Y."/>
            <person name="Huang S."/>
            <person name="Yan J."/>
        </authorList>
    </citation>
    <scope>NUCLEOTIDE SEQUENCE [LARGE SCALE GENOMIC DNA]</scope>
    <source>
        <strain evidence="2">Ta-2019</strain>
    </source>
</reference>
<organism evidence="2 3">
    <name type="scientific">Taxus chinensis</name>
    <name type="common">Chinese yew</name>
    <name type="synonym">Taxus wallichiana var. chinensis</name>
    <dbReference type="NCBI Taxonomy" id="29808"/>
    <lineage>
        <taxon>Eukaryota</taxon>
        <taxon>Viridiplantae</taxon>
        <taxon>Streptophyta</taxon>
        <taxon>Embryophyta</taxon>
        <taxon>Tracheophyta</taxon>
        <taxon>Spermatophyta</taxon>
        <taxon>Pinopsida</taxon>
        <taxon>Pinidae</taxon>
        <taxon>Conifers II</taxon>
        <taxon>Cupressales</taxon>
        <taxon>Taxaceae</taxon>
        <taxon>Taxus</taxon>
    </lineage>
</organism>
<feature type="non-terminal residue" evidence="2">
    <location>
        <position position="129"/>
    </location>
</feature>
<evidence type="ECO:0000313" key="3">
    <source>
        <dbReference type="Proteomes" id="UP000824469"/>
    </source>
</evidence>
<keyword evidence="3" id="KW-1185">Reference proteome</keyword>
<comment type="caution">
    <text evidence="2">The sequence shown here is derived from an EMBL/GenBank/DDBJ whole genome shotgun (WGS) entry which is preliminary data.</text>
</comment>
<evidence type="ECO:0000313" key="2">
    <source>
        <dbReference type="EMBL" id="KAH9303551.1"/>
    </source>
</evidence>